<keyword evidence="1" id="KW-1133">Transmembrane helix</keyword>
<reference evidence="2 3" key="1">
    <citation type="journal article" date="2015" name="Genome Announc.">
        <title>Expanding the biotechnology potential of lactobacilli through comparative genomics of 213 strains and associated genera.</title>
        <authorList>
            <person name="Sun Z."/>
            <person name="Harris H.M."/>
            <person name="McCann A."/>
            <person name="Guo C."/>
            <person name="Argimon S."/>
            <person name="Zhang W."/>
            <person name="Yang X."/>
            <person name="Jeffery I.B."/>
            <person name="Cooney J.C."/>
            <person name="Kagawa T.F."/>
            <person name="Liu W."/>
            <person name="Song Y."/>
            <person name="Salvetti E."/>
            <person name="Wrobel A."/>
            <person name="Rasinkangas P."/>
            <person name="Parkhill J."/>
            <person name="Rea M.C."/>
            <person name="O'Sullivan O."/>
            <person name="Ritari J."/>
            <person name="Douillard F.P."/>
            <person name="Paul Ross R."/>
            <person name="Yang R."/>
            <person name="Briner A.E."/>
            <person name="Felis G.E."/>
            <person name="de Vos W.M."/>
            <person name="Barrangou R."/>
            <person name="Klaenhammer T.R."/>
            <person name="Caufield P.W."/>
            <person name="Cui Y."/>
            <person name="Zhang H."/>
            <person name="O'Toole P.W."/>
        </authorList>
    </citation>
    <scope>NUCLEOTIDE SEQUENCE [LARGE SCALE GENOMIC DNA]</scope>
    <source>
        <strain evidence="2 3">DSM 24302</strain>
    </source>
</reference>
<keyword evidence="1" id="KW-0472">Membrane</keyword>
<sequence length="410" mass="46248">MISKWTKWIIVLLLGGILIVGGILTVKRYLQQQALAELVDNPKDVPKWTADPRPLQSEAATRKQFTSLNRENKSRHVTFSNLKFGIIPGLRGAWSINNQTNKPVFGTDWVPQGLTQSDKKYFISVYDGDHKLNSLIFQIDKKTRKYDKSLILNSMAHVGGITYEEKHKQLIYSNDLNGVAGFGAIKQGTIDAYNPQIVKRAIKSKKIPFALGTRTSAITTYKNLLVVAKYGKNPAHRSIVLIPTNKTGLPNSISISQRKKYIQRFLKDEKDHHLSAKSKKAAIINLMNWFVENKVIDAYYPGWDSVQGVSMLNNGLAILSQSAGNLPGTVLIKVQNYSDHHPLHFDFKSPDIGSDRFKVPHSVEEVSIDHQMNTISMVFESGAKEYRERRVGSNYATYVDRFAILPYESQ</sequence>
<organism evidence="2 3">
    <name type="scientific">Lentilactobacillus senioris DSM 24302 = JCM 17472</name>
    <dbReference type="NCBI Taxonomy" id="1423802"/>
    <lineage>
        <taxon>Bacteria</taxon>
        <taxon>Bacillati</taxon>
        <taxon>Bacillota</taxon>
        <taxon>Bacilli</taxon>
        <taxon>Lactobacillales</taxon>
        <taxon>Lactobacillaceae</taxon>
        <taxon>Lentilactobacillus</taxon>
    </lineage>
</organism>
<dbReference type="STRING" id="1423802.FC56_GL000854"/>
<evidence type="ECO:0000313" key="3">
    <source>
        <dbReference type="Proteomes" id="UP000051256"/>
    </source>
</evidence>
<name>A0A0R2CPH7_9LACO</name>
<accession>A0A0R2CPH7</accession>
<dbReference type="PATRIC" id="fig|1423802.4.peg.867"/>
<evidence type="ECO:0000256" key="1">
    <source>
        <dbReference type="SAM" id="Phobius"/>
    </source>
</evidence>
<evidence type="ECO:0000313" key="2">
    <source>
        <dbReference type="EMBL" id="KRM93189.1"/>
    </source>
</evidence>
<dbReference type="EMBL" id="AYZR01000009">
    <property type="protein sequence ID" value="KRM93189.1"/>
    <property type="molecule type" value="Genomic_DNA"/>
</dbReference>
<keyword evidence="3" id="KW-1185">Reference proteome</keyword>
<dbReference type="AlphaFoldDB" id="A0A0R2CPH7"/>
<keyword evidence="1" id="KW-0812">Transmembrane</keyword>
<gene>
    <name evidence="2" type="ORF">FC56_GL000854</name>
</gene>
<dbReference type="Proteomes" id="UP000051256">
    <property type="component" value="Unassembled WGS sequence"/>
</dbReference>
<feature type="transmembrane region" description="Helical" evidence="1">
    <location>
        <begin position="6"/>
        <end position="26"/>
    </location>
</feature>
<comment type="caution">
    <text evidence="2">The sequence shown here is derived from an EMBL/GenBank/DDBJ whole genome shotgun (WGS) entry which is preliminary data.</text>
</comment>
<protein>
    <submittedName>
        <fullName evidence="2">Uncharacterized protein</fullName>
    </submittedName>
</protein>
<proteinExistence type="predicted"/>